<proteinExistence type="predicted"/>
<evidence type="ECO:0000256" key="1">
    <source>
        <dbReference type="SAM" id="Coils"/>
    </source>
</evidence>
<gene>
    <name evidence="3" type="ORF">ASPCAL08813</name>
</gene>
<keyword evidence="1" id="KW-0175">Coiled coil</keyword>
<keyword evidence="4" id="KW-1185">Reference proteome</keyword>
<accession>A0A0U5GSL9</accession>
<organism evidence="3 4">
    <name type="scientific">Aspergillus calidoustus</name>
    <dbReference type="NCBI Taxonomy" id="454130"/>
    <lineage>
        <taxon>Eukaryota</taxon>
        <taxon>Fungi</taxon>
        <taxon>Dikarya</taxon>
        <taxon>Ascomycota</taxon>
        <taxon>Pezizomycotina</taxon>
        <taxon>Eurotiomycetes</taxon>
        <taxon>Eurotiomycetidae</taxon>
        <taxon>Eurotiales</taxon>
        <taxon>Aspergillaceae</taxon>
        <taxon>Aspergillus</taxon>
        <taxon>Aspergillus subgen. Nidulantes</taxon>
    </lineage>
</organism>
<feature type="region of interest" description="Disordered" evidence="2">
    <location>
        <begin position="35"/>
        <end position="54"/>
    </location>
</feature>
<protein>
    <submittedName>
        <fullName evidence="3">Uncharacterized protein</fullName>
    </submittedName>
</protein>
<name>A0A0U5GSL9_ASPCI</name>
<feature type="coiled-coil region" evidence="1">
    <location>
        <begin position="65"/>
        <end position="92"/>
    </location>
</feature>
<sequence>MNQYFRAIFGHIDERNASLLARRSRTRATLQASVLEEQTEQQDNPQQDEADDDNAVTAQIQAEIHQRARHAIQQAEQREAEARSQREDEEFVARWIEHTYEELAGQPERHVFEAIHRSQAMADRNTLRRQDFLPEIGEVPDGSIITMLPTIFWLRIADKDALAFLTALELDQVPLVAEPDPNTKHVGHLIAGFAPVPLPKIPNAKMPLCGMRCHLKPSTQGTGYRLFDCMGRNVSYDHVLLLPQFKTVEQREEEALILLQNIVGQYAILIRDVPGHLRAYRERRWRQEKALVRACWEFGDRQQLFARICTQAHIDNLIATDYNERDVLMELTGLDINSPNLQRADRDRLAWFVGKFSTSAENLFVHQNLRWGEALPWEVLVPRHAAYSSKLYEVNRRVAAARRAVADRENAERDAQILRRQQAELNQRNWDDFIDLQSDDGDPPEQPRGRIVIPIDRDLWLFSIERHAKYRDSQKLQAQGHRASPSHHECSEFLGIGPRPEVGQQVQQQYRNAPAWRELQEAWTKVSDYDLTHGAPWGLPAKKLQEYMNLEILDWEERFIYHPQYRDVLRRIDEWYRGLPENQQQALHRKPINQWADQSDIQPPPADYVRLPGHLRVAIANLRTFNWR</sequence>
<dbReference type="EMBL" id="CDMC01000007">
    <property type="protein sequence ID" value="CEN62175.1"/>
    <property type="molecule type" value="Genomic_DNA"/>
</dbReference>
<evidence type="ECO:0000313" key="4">
    <source>
        <dbReference type="Proteomes" id="UP000054771"/>
    </source>
</evidence>
<reference evidence="4" key="1">
    <citation type="journal article" date="2016" name="Genome Announc.">
        <title>Draft genome sequences of fungus Aspergillus calidoustus.</title>
        <authorList>
            <person name="Horn F."/>
            <person name="Linde J."/>
            <person name="Mattern D.J."/>
            <person name="Walther G."/>
            <person name="Guthke R."/>
            <person name="Scherlach K."/>
            <person name="Martin K."/>
            <person name="Brakhage A.A."/>
            <person name="Petzke L."/>
            <person name="Valiante V."/>
        </authorList>
    </citation>
    <scope>NUCLEOTIDE SEQUENCE [LARGE SCALE GENOMIC DNA]</scope>
    <source>
        <strain evidence="4">SF006504</strain>
    </source>
</reference>
<dbReference type="AlphaFoldDB" id="A0A0U5GSL9"/>
<feature type="coiled-coil region" evidence="1">
    <location>
        <begin position="401"/>
        <end position="428"/>
    </location>
</feature>
<evidence type="ECO:0000313" key="3">
    <source>
        <dbReference type="EMBL" id="CEN62175.1"/>
    </source>
</evidence>
<dbReference type="OMA" id="YRITISH"/>
<dbReference type="Proteomes" id="UP000054771">
    <property type="component" value="Unassembled WGS sequence"/>
</dbReference>
<evidence type="ECO:0000256" key="2">
    <source>
        <dbReference type="SAM" id="MobiDB-lite"/>
    </source>
</evidence>